<organism evidence="1 2">
    <name type="scientific">Arachis hypogaea</name>
    <name type="common">Peanut</name>
    <dbReference type="NCBI Taxonomy" id="3818"/>
    <lineage>
        <taxon>Eukaryota</taxon>
        <taxon>Viridiplantae</taxon>
        <taxon>Streptophyta</taxon>
        <taxon>Embryophyta</taxon>
        <taxon>Tracheophyta</taxon>
        <taxon>Spermatophyta</taxon>
        <taxon>Magnoliopsida</taxon>
        <taxon>eudicotyledons</taxon>
        <taxon>Gunneridae</taxon>
        <taxon>Pentapetalae</taxon>
        <taxon>rosids</taxon>
        <taxon>fabids</taxon>
        <taxon>Fabales</taxon>
        <taxon>Fabaceae</taxon>
        <taxon>Papilionoideae</taxon>
        <taxon>50 kb inversion clade</taxon>
        <taxon>dalbergioids sensu lato</taxon>
        <taxon>Dalbergieae</taxon>
        <taxon>Pterocarpus clade</taxon>
        <taxon>Arachis</taxon>
    </lineage>
</organism>
<protein>
    <submittedName>
        <fullName evidence="1">Uncharacterized protein</fullName>
    </submittedName>
</protein>
<dbReference type="AlphaFoldDB" id="A0A445EKF4"/>
<proteinExistence type="predicted"/>
<evidence type="ECO:0000313" key="2">
    <source>
        <dbReference type="Proteomes" id="UP000289738"/>
    </source>
</evidence>
<dbReference type="PANTHER" id="PTHR47718:SF13">
    <property type="entry name" value="OS09G0290500 PROTEIN"/>
    <property type="match status" value="1"/>
</dbReference>
<name>A0A445EKF4_ARAHY</name>
<accession>A0A445EKF4</accession>
<reference evidence="1 2" key="1">
    <citation type="submission" date="2019-01" db="EMBL/GenBank/DDBJ databases">
        <title>Sequencing of cultivated peanut Arachis hypogaea provides insights into genome evolution and oil improvement.</title>
        <authorList>
            <person name="Chen X."/>
        </authorList>
    </citation>
    <scope>NUCLEOTIDE SEQUENCE [LARGE SCALE GENOMIC DNA]</scope>
    <source>
        <strain evidence="2">cv. Fuhuasheng</strain>
        <tissue evidence="1">Leaves</tissue>
    </source>
</reference>
<dbReference type="EMBL" id="SDMP01000001">
    <property type="protein sequence ID" value="RYR75940.1"/>
    <property type="molecule type" value="Genomic_DNA"/>
</dbReference>
<evidence type="ECO:0000313" key="1">
    <source>
        <dbReference type="EMBL" id="RYR75940.1"/>
    </source>
</evidence>
<keyword evidence="2" id="KW-1185">Reference proteome</keyword>
<gene>
    <name evidence="1" type="ORF">Ahy_A01g000540</name>
</gene>
<dbReference type="Proteomes" id="UP000289738">
    <property type="component" value="Chromosome A01"/>
</dbReference>
<sequence length="75" mass="8935">MKKISKKIGACKQFNEISADMTHIVWDSRSKKAFESSWTDFINKFNLYDNNWLVGLYEEHDRWVPIFLSNSMRST</sequence>
<dbReference type="PANTHER" id="PTHR47718">
    <property type="entry name" value="OS01G0519700 PROTEIN"/>
    <property type="match status" value="1"/>
</dbReference>
<comment type="caution">
    <text evidence="1">The sequence shown here is derived from an EMBL/GenBank/DDBJ whole genome shotgun (WGS) entry which is preliminary data.</text>
</comment>